<keyword evidence="1" id="KW-0119">Carbohydrate metabolism</keyword>
<dbReference type="PANTHER" id="PTHR12110:SF41">
    <property type="entry name" value="INOSOSE DEHYDRATASE"/>
    <property type="match status" value="1"/>
</dbReference>
<dbReference type="PANTHER" id="PTHR12110">
    <property type="entry name" value="HYDROXYPYRUVATE ISOMERASE"/>
    <property type="match status" value="1"/>
</dbReference>
<reference evidence="3 4" key="1">
    <citation type="submission" date="2019-06" db="EMBL/GenBank/DDBJ databases">
        <title>Sequencing the genomes of 1000 actinobacteria strains.</title>
        <authorList>
            <person name="Klenk H.-P."/>
        </authorList>
    </citation>
    <scope>NUCLEOTIDE SEQUENCE [LARGE SCALE GENOMIC DNA]</scope>
    <source>
        <strain evidence="3 4">DSM 20169</strain>
    </source>
</reference>
<evidence type="ECO:0000313" key="4">
    <source>
        <dbReference type="Proteomes" id="UP000317209"/>
    </source>
</evidence>
<dbReference type="GO" id="GO:0016853">
    <property type="term" value="F:isomerase activity"/>
    <property type="evidence" value="ECO:0007669"/>
    <property type="project" value="UniProtKB-KW"/>
</dbReference>
<keyword evidence="4" id="KW-1185">Reference proteome</keyword>
<feature type="domain" description="Xylose isomerase-like TIM barrel" evidence="2">
    <location>
        <begin position="26"/>
        <end position="281"/>
    </location>
</feature>
<dbReference type="Gene3D" id="3.20.20.150">
    <property type="entry name" value="Divalent-metal-dependent TIM barrel enzymes"/>
    <property type="match status" value="1"/>
</dbReference>
<name>A0A543B9Z2_9MICO</name>
<dbReference type="RefSeq" id="WP_141873391.1">
    <property type="nucleotide sequence ID" value="NZ_VFOX01000002.1"/>
</dbReference>
<keyword evidence="3" id="KW-0413">Isomerase</keyword>
<proteinExistence type="predicted"/>
<dbReference type="InterPro" id="IPR050312">
    <property type="entry name" value="IolE/XylAMocC-like"/>
</dbReference>
<protein>
    <submittedName>
        <fullName evidence="3">Sugar phosphate isomerase/epimerase</fullName>
    </submittedName>
</protein>
<dbReference type="AlphaFoldDB" id="A0A543B9Z2"/>
<dbReference type="OrthoDB" id="9779184at2"/>
<evidence type="ECO:0000313" key="3">
    <source>
        <dbReference type="EMBL" id="TQL81612.1"/>
    </source>
</evidence>
<sequence length="291" mass="31276">MAMYLGLANGDIPDEPAGFTAPLIARWAEMGIRSLSVHFTAGSAAVRGDAPDVRSRLADGGIHVAQMAGVNANFVHAAPDVRAEAHRRVLAAIPTAVALGATMISSGAGTSRDDWQRNFYAPHADNYSERAKVDLIEGLRGIAPHIEDAGISYTIECHQLSAMRSPEAIREILDAVDSPVITANFDPVNLLDSAVAVFDNAARMEHMIDVVGPRYGASCHLKDVAVTDEFVCRILEVQPGEGVLDYDAFFEQVRRLPDGSALIVEHLTPERSAEGVRFVRERALAAGIELL</sequence>
<evidence type="ECO:0000256" key="1">
    <source>
        <dbReference type="ARBA" id="ARBA00023277"/>
    </source>
</evidence>
<comment type="caution">
    <text evidence="3">The sequence shown here is derived from an EMBL/GenBank/DDBJ whole genome shotgun (WGS) entry which is preliminary data.</text>
</comment>
<dbReference type="EMBL" id="VFOX01000002">
    <property type="protein sequence ID" value="TQL81612.1"/>
    <property type="molecule type" value="Genomic_DNA"/>
</dbReference>
<organism evidence="3 4">
    <name type="scientific">Microbacterium saperdae</name>
    <dbReference type="NCBI Taxonomy" id="69368"/>
    <lineage>
        <taxon>Bacteria</taxon>
        <taxon>Bacillati</taxon>
        <taxon>Actinomycetota</taxon>
        <taxon>Actinomycetes</taxon>
        <taxon>Micrococcales</taxon>
        <taxon>Microbacteriaceae</taxon>
        <taxon>Microbacterium</taxon>
    </lineage>
</organism>
<dbReference type="Proteomes" id="UP000317209">
    <property type="component" value="Unassembled WGS sequence"/>
</dbReference>
<gene>
    <name evidence="3" type="ORF">FB560_3085</name>
</gene>
<dbReference type="InterPro" id="IPR036237">
    <property type="entry name" value="Xyl_isomerase-like_sf"/>
</dbReference>
<evidence type="ECO:0000259" key="2">
    <source>
        <dbReference type="Pfam" id="PF01261"/>
    </source>
</evidence>
<dbReference type="Pfam" id="PF01261">
    <property type="entry name" value="AP_endonuc_2"/>
    <property type="match status" value="1"/>
</dbReference>
<dbReference type="SUPFAM" id="SSF51658">
    <property type="entry name" value="Xylose isomerase-like"/>
    <property type="match status" value="1"/>
</dbReference>
<accession>A0A543B9Z2</accession>
<dbReference type="InterPro" id="IPR013022">
    <property type="entry name" value="Xyl_isomerase-like_TIM-brl"/>
</dbReference>